<evidence type="ECO:0008006" key="2">
    <source>
        <dbReference type="Google" id="ProtNLM"/>
    </source>
</evidence>
<feature type="non-terminal residue" evidence="1">
    <location>
        <position position="1"/>
    </location>
</feature>
<sequence>GAADMPFVMDMGASYRLNLAGLGSLDVGATFENNHSAQDEYRLFSEFNFGNLASVRFANIIATEVVDDDKTPEIDESDIENIFASYSFGASLNLKQFTGIDLSIDYGFIATKFFNDNQIFALRFGI</sequence>
<dbReference type="EMBL" id="BARS01006118">
    <property type="protein sequence ID" value="GAF83423.1"/>
    <property type="molecule type" value="Genomic_DNA"/>
</dbReference>
<name>X0SQP0_9ZZZZ</name>
<gene>
    <name evidence="1" type="ORF">S01H1_11960</name>
</gene>
<protein>
    <recommendedName>
        <fullName evidence="2">DUF5723 domain-containing protein</fullName>
    </recommendedName>
</protein>
<dbReference type="AlphaFoldDB" id="X0SQP0"/>
<comment type="caution">
    <text evidence="1">The sequence shown here is derived from an EMBL/GenBank/DDBJ whole genome shotgun (WGS) entry which is preliminary data.</text>
</comment>
<evidence type="ECO:0000313" key="1">
    <source>
        <dbReference type="EMBL" id="GAF83423.1"/>
    </source>
</evidence>
<reference evidence="1" key="1">
    <citation type="journal article" date="2014" name="Front. Microbiol.">
        <title>High frequency of phylogenetically diverse reductive dehalogenase-homologous genes in deep subseafloor sedimentary metagenomes.</title>
        <authorList>
            <person name="Kawai M."/>
            <person name="Futagami T."/>
            <person name="Toyoda A."/>
            <person name="Takaki Y."/>
            <person name="Nishi S."/>
            <person name="Hori S."/>
            <person name="Arai W."/>
            <person name="Tsubouchi T."/>
            <person name="Morono Y."/>
            <person name="Uchiyama I."/>
            <person name="Ito T."/>
            <person name="Fujiyama A."/>
            <person name="Inagaki F."/>
            <person name="Takami H."/>
        </authorList>
    </citation>
    <scope>NUCLEOTIDE SEQUENCE</scope>
    <source>
        <strain evidence="1">Expedition CK06-06</strain>
    </source>
</reference>
<proteinExistence type="predicted"/>
<accession>X0SQP0</accession>
<organism evidence="1">
    <name type="scientific">marine sediment metagenome</name>
    <dbReference type="NCBI Taxonomy" id="412755"/>
    <lineage>
        <taxon>unclassified sequences</taxon>
        <taxon>metagenomes</taxon>
        <taxon>ecological metagenomes</taxon>
    </lineage>
</organism>